<dbReference type="Pfam" id="PF18029">
    <property type="entry name" value="Glyoxalase_6"/>
    <property type="match status" value="1"/>
</dbReference>
<reference evidence="3" key="1">
    <citation type="journal article" date="2019" name="Int. J. Syst. Evol. Microbiol.">
        <title>The Global Catalogue of Microorganisms (GCM) 10K type strain sequencing project: providing services to taxonomists for standard genome sequencing and annotation.</title>
        <authorList>
            <consortium name="The Broad Institute Genomics Platform"/>
            <consortium name="The Broad Institute Genome Sequencing Center for Infectious Disease"/>
            <person name="Wu L."/>
            <person name="Ma J."/>
        </authorList>
    </citation>
    <scope>NUCLEOTIDE SEQUENCE [LARGE SCALE GENOMIC DNA]</scope>
    <source>
        <strain evidence="3">CGMCC 4.7319</strain>
    </source>
</reference>
<dbReference type="InterPro" id="IPR029068">
    <property type="entry name" value="Glyas_Bleomycin-R_OHBP_Dase"/>
</dbReference>
<evidence type="ECO:0000313" key="2">
    <source>
        <dbReference type="EMBL" id="GGN23235.1"/>
    </source>
</evidence>
<evidence type="ECO:0000313" key="3">
    <source>
        <dbReference type="Proteomes" id="UP000597656"/>
    </source>
</evidence>
<organism evidence="2 3">
    <name type="scientific">Lentzea pudingi</name>
    <dbReference type="NCBI Taxonomy" id="1789439"/>
    <lineage>
        <taxon>Bacteria</taxon>
        <taxon>Bacillati</taxon>
        <taxon>Actinomycetota</taxon>
        <taxon>Actinomycetes</taxon>
        <taxon>Pseudonocardiales</taxon>
        <taxon>Pseudonocardiaceae</taxon>
        <taxon>Lentzea</taxon>
    </lineage>
</organism>
<dbReference type="Proteomes" id="UP000597656">
    <property type="component" value="Unassembled WGS sequence"/>
</dbReference>
<proteinExistence type="predicted"/>
<gene>
    <name evidence="2" type="ORF">GCM10011609_75840</name>
</gene>
<dbReference type="SUPFAM" id="SSF54593">
    <property type="entry name" value="Glyoxalase/Bleomycin resistance protein/Dihydroxybiphenyl dioxygenase"/>
    <property type="match status" value="1"/>
</dbReference>
<accession>A0ABQ2IRZ2</accession>
<name>A0ABQ2IRZ2_9PSEU</name>
<dbReference type="PANTHER" id="PTHR35908:SF1">
    <property type="entry name" value="CONSERVED PROTEIN"/>
    <property type="match status" value="1"/>
</dbReference>
<keyword evidence="3" id="KW-1185">Reference proteome</keyword>
<dbReference type="PANTHER" id="PTHR35908">
    <property type="entry name" value="HYPOTHETICAL FUSION PROTEIN"/>
    <property type="match status" value="1"/>
</dbReference>
<comment type="caution">
    <text evidence="2">The sequence shown here is derived from an EMBL/GenBank/DDBJ whole genome shotgun (WGS) entry which is preliminary data.</text>
</comment>
<dbReference type="Gene3D" id="3.10.180.10">
    <property type="entry name" value="2,3-Dihydroxybiphenyl 1,2-Dioxygenase, domain 1"/>
    <property type="match status" value="1"/>
</dbReference>
<protein>
    <recommendedName>
        <fullName evidence="1">Glyoxalase-like domain-containing protein</fullName>
    </recommendedName>
</protein>
<sequence>MVVRIGLYRGGMAIGIQVTMDAADPGKLAAFWAEALGYVVQPPPPGFDSWEDFAVKNGIPFESVNDYSAIIDPEGAGPRFFFQRVPEGKTAKNRLHLDVNAGLEAVDRLVSLGATKVQEFNDNKGHWVVMLDPEGNEFCVQ</sequence>
<dbReference type="EMBL" id="BMNC01000018">
    <property type="protein sequence ID" value="GGN23235.1"/>
    <property type="molecule type" value="Genomic_DNA"/>
</dbReference>
<evidence type="ECO:0000259" key="1">
    <source>
        <dbReference type="Pfam" id="PF18029"/>
    </source>
</evidence>
<feature type="domain" description="Glyoxalase-like" evidence="1">
    <location>
        <begin position="17"/>
        <end position="140"/>
    </location>
</feature>
<dbReference type="InterPro" id="IPR041581">
    <property type="entry name" value="Glyoxalase_6"/>
</dbReference>